<reference evidence="1" key="1">
    <citation type="journal article" date="2023" name="Mol. Phylogenet. Evol.">
        <title>Genome-scale phylogeny and comparative genomics of the fungal order Sordariales.</title>
        <authorList>
            <person name="Hensen N."/>
            <person name="Bonometti L."/>
            <person name="Westerberg I."/>
            <person name="Brannstrom I.O."/>
            <person name="Guillou S."/>
            <person name="Cros-Aarteil S."/>
            <person name="Calhoun S."/>
            <person name="Haridas S."/>
            <person name="Kuo A."/>
            <person name="Mondo S."/>
            <person name="Pangilinan J."/>
            <person name="Riley R."/>
            <person name="LaButti K."/>
            <person name="Andreopoulos B."/>
            <person name="Lipzen A."/>
            <person name="Chen C."/>
            <person name="Yan M."/>
            <person name="Daum C."/>
            <person name="Ng V."/>
            <person name="Clum A."/>
            <person name="Steindorff A."/>
            <person name="Ohm R.A."/>
            <person name="Martin F."/>
            <person name="Silar P."/>
            <person name="Natvig D.O."/>
            <person name="Lalanne C."/>
            <person name="Gautier V."/>
            <person name="Ament-Velasquez S.L."/>
            <person name="Kruys A."/>
            <person name="Hutchinson M.I."/>
            <person name="Powell A.J."/>
            <person name="Barry K."/>
            <person name="Miller A.N."/>
            <person name="Grigoriev I.V."/>
            <person name="Debuchy R."/>
            <person name="Gladieux P."/>
            <person name="Hiltunen Thoren M."/>
            <person name="Johannesson H."/>
        </authorList>
    </citation>
    <scope>NUCLEOTIDE SEQUENCE</scope>
    <source>
        <strain evidence="1">CBS 232.78</strain>
    </source>
</reference>
<dbReference type="EMBL" id="JAULSW010000008">
    <property type="protein sequence ID" value="KAK3372091.1"/>
    <property type="molecule type" value="Genomic_DNA"/>
</dbReference>
<evidence type="ECO:0000313" key="4">
    <source>
        <dbReference type="Proteomes" id="UP001285441"/>
    </source>
</evidence>
<dbReference type="EMBL" id="JAULSW010000014">
    <property type="protein sequence ID" value="KAK3366346.1"/>
    <property type="molecule type" value="Genomic_DNA"/>
</dbReference>
<organism evidence="1 4">
    <name type="scientific">Podospora didyma</name>
    <dbReference type="NCBI Taxonomy" id="330526"/>
    <lineage>
        <taxon>Eukaryota</taxon>
        <taxon>Fungi</taxon>
        <taxon>Dikarya</taxon>
        <taxon>Ascomycota</taxon>
        <taxon>Pezizomycotina</taxon>
        <taxon>Sordariomycetes</taxon>
        <taxon>Sordariomycetidae</taxon>
        <taxon>Sordariales</taxon>
        <taxon>Podosporaceae</taxon>
        <taxon>Podospora</taxon>
    </lineage>
</organism>
<evidence type="ECO:0000313" key="3">
    <source>
        <dbReference type="EMBL" id="KAK3372091.1"/>
    </source>
</evidence>
<keyword evidence="4" id="KW-1185">Reference proteome</keyword>
<accession>A0AAE0JZ61</accession>
<name>A0AAE0JZ61_9PEZI</name>
<protein>
    <submittedName>
        <fullName evidence="1">Uncharacterized protein</fullName>
    </submittedName>
</protein>
<reference evidence="1" key="2">
    <citation type="submission" date="2023-06" db="EMBL/GenBank/DDBJ databases">
        <authorList>
            <consortium name="Lawrence Berkeley National Laboratory"/>
            <person name="Haridas S."/>
            <person name="Hensen N."/>
            <person name="Bonometti L."/>
            <person name="Westerberg I."/>
            <person name="Brannstrom I.O."/>
            <person name="Guillou S."/>
            <person name="Cros-Aarteil S."/>
            <person name="Calhoun S."/>
            <person name="Kuo A."/>
            <person name="Mondo S."/>
            <person name="Pangilinan J."/>
            <person name="Riley R."/>
            <person name="LaButti K."/>
            <person name="Andreopoulos B."/>
            <person name="Lipzen A."/>
            <person name="Chen C."/>
            <person name="Yanf M."/>
            <person name="Daum C."/>
            <person name="Ng V."/>
            <person name="Clum A."/>
            <person name="Steindorff A."/>
            <person name="Ohm R."/>
            <person name="Martin F."/>
            <person name="Silar P."/>
            <person name="Natvig D."/>
            <person name="Lalanne C."/>
            <person name="Gautier V."/>
            <person name="Ament-velasquez S.L."/>
            <person name="Kruys A."/>
            <person name="Hutchinson M.I."/>
            <person name="Powell A.J."/>
            <person name="Barry K."/>
            <person name="Miller A.N."/>
            <person name="Grigoriev I.V."/>
            <person name="Debuchy R."/>
            <person name="Gladieux P."/>
            <person name="Thoren M.H."/>
            <person name="Johannesson H."/>
        </authorList>
    </citation>
    <scope>NUCLEOTIDE SEQUENCE</scope>
    <source>
        <strain evidence="1">CBS 232.78</strain>
    </source>
</reference>
<evidence type="ECO:0000313" key="1">
    <source>
        <dbReference type="EMBL" id="KAK3366346.1"/>
    </source>
</evidence>
<proteinExistence type="predicted"/>
<gene>
    <name evidence="3" type="ORF">B0H63DRAFT_453463</name>
    <name evidence="2" type="ORF">B0H63DRAFT_456274</name>
    <name evidence="1" type="ORF">B0H63DRAFT_456283</name>
</gene>
<dbReference type="AlphaFoldDB" id="A0AAE0JZ61"/>
<comment type="caution">
    <text evidence="1">The sequence shown here is derived from an EMBL/GenBank/DDBJ whole genome shotgun (WGS) entry which is preliminary data.</text>
</comment>
<dbReference type="EMBL" id="JAULSW010000013">
    <property type="protein sequence ID" value="KAK3366356.1"/>
    <property type="molecule type" value="Genomic_DNA"/>
</dbReference>
<evidence type="ECO:0000313" key="2">
    <source>
        <dbReference type="EMBL" id="KAK3366356.1"/>
    </source>
</evidence>
<sequence>MAMYPSIERAADRESKIGNGDHDPKLQTIPDDIQVRVASAARTGFQIKYGFLRQMFQVNNLYHTLAGDSRSRAIDHVIRYAAEYNMDQFASKVVEKCLKIYQPCQRPTRELAKRKLRRPAGCSRWELTKGSASYWV</sequence>
<dbReference type="Proteomes" id="UP001285441">
    <property type="component" value="Unassembled WGS sequence"/>
</dbReference>